<evidence type="ECO:0000313" key="3">
    <source>
        <dbReference type="Proteomes" id="UP001597102"/>
    </source>
</evidence>
<keyword evidence="3" id="KW-1185">Reference proteome</keyword>
<evidence type="ECO:0000256" key="1">
    <source>
        <dbReference type="SAM" id="SignalP"/>
    </source>
</evidence>
<sequence length="141" mass="15047">MFPSPRLLIAASAALSFAFAAAPAQAAEEWEAVSTTAMSITGDITVEDEKITFKNGESLGLRPVGDDEPGVFVVTPEANPTLLNGNKLCGNQPPTFLVFGRPKADGDDETLYLKVFDTNDVPPASDEMDQPGICASYTYMR</sequence>
<dbReference type="EMBL" id="JBHTJO010000001">
    <property type="protein sequence ID" value="MFD0986047.1"/>
    <property type="molecule type" value="Genomic_DNA"/>
</dbReference>
<feature type="chain" id="PRO_5045732751" evidence="1">
    <location>
        <begin position="27"/>
        <end position="141"/>
    </location>
</feature>
<name>A0ABW3J6K2_9HYPH</name>
<dbReference type="Proteomes" id="UP001597102">
    <property type="component" value="Unassembled WGS sequence"/>
</dbReference>
<evidence type="ECO:0000313" key="2">
    <source>
        <dbReference type="EMBL" id="MFD0986047.1"/>
    </source>
</evidence>
<accession>A0ABW3J6K2</accession>
<keyword evidence="1" id="KW-0732">Signal</keyword>
<organism evidence="2 3">
    <name type="scientific">Methyloligella solikamskensis</name>
    <dbReference type="NCBI Taxonomy" id="1177756"/>
    <lineage>
        <taxon>Bacteria</taxon>
        <taxon>Pseudomonadati</taxon>
        <taxon>Pseudomonadota</taxon>
        <taxon>Alphaproteobacteria</taxon>
        <taxon>Hyphomicrobiales</taxon>
        <taxon>Hyphomicrobiaceae</taxon>
        <taxon>Methyloligella</taxon>
    </lineage>
</organism>
<dbReference type="RefSeq" id="WP_379085442.1">
    <property type="nucleotide sequence ID" value="NZ_JBHTJO010000001.1"/>
</dbReference>
<comment type="caution">
    <text evidence="2">The sequence shown here is derived from an EMBL/GenBank/DDBJ whole genome shotgun (WGS) entry which is preliminary data.</text>
</comment>
<reference evidence="3" key="1">
    <citation type="journal article" date="2019" name="Int. J. Syst. Evol. Microbiol.">
        <title>The Global Catalogue of Microorganisms (GCM) 10K type strain sequencing project: providing services to taxonomists for standard genome sequencing and annotation.</title>
        <authorList>
            <consortium name="The Broad Institute Genomics Platform"/>
            <consortium name="The Broad Institute Genome Sequencing Center for Infectious Disease"/>
            <person name="Wu L."/>
            <person name="Ma J."/>
        </authorList>
    </citation>
    <scope>NUCLEOTIDE SEQUENCE [LARGE SCALE GENOMIC DNA]</scope>
    <source>
        <strain evidence="3">CCUG 61697</strain>
    </source>
</reference>
<protein>
    <submittedName>
        <fullName evidence="2">Uncharacterized protein</fullName>
    </submittedName>
</protein>
<gene>
    <name evidence="2" type="ORF">ACFQ2F_02920</name>
</gene>
<feature type="signal peptide" evidence="1">
    <location>
        <begin position="1"/>
        <end position="26"/>
    </location>
</feature>
<proteinExistence type="predicted"/>